<dbReference type="EMBL" id="QUMU01000011">
    <property type="protein sequence ID" value="REG26650.1"/>
    <property type="molecule type" value="Genomic_DNA"/>
</dbReference>
<dbReference type="Proteomes" id="UP000256345">
    <property type="component" value="Unassembled WGS sequence"/>
</dbReference>
<dbReference type="RefSeq" id="WP_116120695.1">
    <property type="nucleotide sequence ID" value="NZ_QUMU01000011.1"/>
</dbReference>
<evidence type="ECO:0000313" key="1">
    <source>
        <dbReference type="EMBL" id="REG26650.1"/>
    </source>
</evidence>
<name>A0ABX9JT32_9BACT</name>
<protein>
    <submittedName>
        <fullName evidence="1">Uncharacterized protein</fullName>
    </submittedName>
</protein>
<proteinExistence type="predicted"/>
<sequence>MSLVHTLRDFELLRQEPPELRSPLSLGRKPTKARQFAGTEDSVFFYVGPPMLEFERHGALVFRADLEEEGGVATPWDSGGLCARRAQHLDEAHRKALLQSRTMPAPDYRRALSVTLLVRFGGEPARYLRGELPQGEDPDGVYDEDLASFTYEARLPGRVAVQTPELAFVVVRREYLDEGVHKLRAWCLKRQVPFEVIDESSQYPNVRDAVLDFGLRNIA</sequence>
<reference evidence="1 2" key="1">
    <citation type="submission" date="2018-08" db="EMBL/GenBank/DDBJ databases">
        <title>Genomic Encyclopedia of Archaeal and Bacterial Type Strains, Phase II (KMG-II): from individual species to whole genera.</title>
        <authorList>
            <person name="Goeker M."/>
        </authorList>
    </citation>
    <scope>NUCLEOTIDE SEQUENCE [LARGE SCALE GENOMIC DNA]</scope>
    <source>
        <strain evidence="1 2">DSM 2261</strain>
    </source>
</reference>
<evidence type="ECO:0000313" key="2">
    <source>
        <dbReference type="Proteomes" id="UP000256345"/>
    </source>
</evidence>
<comment type="caution">
    <text evidence="1">The sequence shown here is derived from an EMBL/GenBank/DDBJ whole genome shotgun (WGS) entry which is preliminary data.</text>
</comment>
<organism evidence="1 2">
    <name type="scientific">Archangium gephyra</name>
    <dbReference type="NCBI Taxonomy" id="48"/>
    <lineage>
        <taxon>Bacteria</taxon>
        <taxon>Pseudomonadati</taxon>
        <taxon>Myxococcota</taxon>
        <taxon>Myxococcia</taxon>
        <taxon>Myxococcales</taxon>
        <taxon>Cystobacterineae</taxon>
        <taxon>Archangiaceae</taxon>
        <taxon>Archangium</taxon>
    </lineage>
</organism>
<gene>
    <name evidence="1" type="ORF">ATI61_111200</name>
</gene>
<accession>A0ABX9JT32</accession>
<keyword evidence="2" id="KW-1185">Reference proteome</keyword>